<dbReference type="PANTHER" id="PTHR23419:SF8">
    <property type="entry name" value="FI09726P"/>
    <property type="match status" value="1"/>
</dbReference>
<dbReference type="InterPro" id="IPR004323">
    <property type="entry name" value="Ion_tolerance_CutA"/>
</dbReference>
<dbReference type="STRING" id="69004.A0A182Q1F3"/>
<dbReference type="InterPro" id="IPR011322">
    <property type="entry name" value="N-reg_PII-like_a/b"/>
</dbReference>
<dbReference type="SUPFAM" id="SSF54913">
    <property type="entry name" value="GlnB-like"/>
    <property type="match status" value="1"/>
</dbReference>
<proteinExistence type="inferred from homology"/>
<dbReference type="GO" id="GO:0010038">
    <property type="term" value="P:response to metal ion"/>
    <property type="evidence" value="ECO:0007669"/>
    <property type="project" value="InterPro"/>
</dbReference>
<dbReference type="Gene3D" id="3.30.70.120">
    <property type="match status" value="1"/>
</dbReference>
<dbReference type="AlphaFoldDB" id="A0A182Q1F3"/>
<accession>A0A182Q1F3</accession>
<reference evidence="2" key="2">
    <citation type="submission" date="2020-05" db="UniProtKB">
        <authorList>
            <consortium name="EnsemblMetazoa"/>
        </authorList>
    </citation>
    <scope>IDENTIFICATION</scope>
    <source>
        <strain evidence="2">FAR1</strain>
    </source>
</reference>
<dbReference type="EnsemblMetazoa" id="AFAF001189-RA">
    <property type="protein sequence ID" value="AFAF001189-PA"/>
    <property type="gene ID" value="AFAF001189"/>
</dbReference>
<keyword evidence="3" id="KW-1185">Reference proteome</keyword>
<organism evidence="2 3">
    <name type="scientific">Anopheles farauti</name>
    <dbReference type="NCBI Taxonomy" id="69004"/>
    <lineage>
        <taxon>Eukaryota</taxon>
        <taxon>Metazoa</taxon>
        <taxon>Ecdysozoa</taxon>
        <taxon>Arthropoda</taxon>
        <taxon>Hexapoda</taxon>
        <taxon>Insecta</taxon>
        <taxon>Pterygota</taxon>
        <taxon>Neoptera</taxon>
        <taxon>Endopterygota</taxon>
        <taxon>Diptera</taxon>
        <taxon>Nematocera</taxon>
        <taxon>Culicoidea</taxon>
        <taxon>Culicidae</taxon>
        <taxon>Anophelinae</taxon>
        <taxon>Anopheles</taxon>
    </lineage>
</organism>
<dbReference type="GO" id="GO:0005507">
    <property type="term" value="F:copper ion binding"/>
    <property type="evidence" value="ECO:0007669"/>
    <property type="project" value="TreeGrafter"/>
</dbReference>
<evidence type="ECO:0000256" key="1">
    <source>
        <dbReference type="ARBA" id="ARBA00010169"/>
    </source>
</evidence>
<dbReference type="VEuPathDB" id="VectorBase:AFAF001189"/>
<reference evidence="3" key="1">
    <citation type="submission" date="2014-01" db="EMBL/GenBank/DDBJ databases">
        <title>The Genome Sequence of Anopheles farauti FAR1 (V2).</title>
        <authorList>
            <consortium name="The Broad Institute Genomics Platform"/>
            <person name="Neafsey D.E."/>
            <person name="Besansky N."/>
            <person name="Howell P."/>
            <person name="Walton C."/>
            <person name="Young S.K."/>
            <person name="Zeng Q."/>
            <person name="Gargeya S."/>
            <person name="Fitzgerald M."/>
            <person name="Haas B."/>
            <person name="Abouelleil A."/>
            <person name="Allen A.W."/>
            <person name="Alvarado L."/>
            <person name="Arachchi H.M."/>
            <person name="Berlin A.M."/>
            <person name="Chapman S.B."/>
            <person name="Gainer-Dewar J."/>
            <person name="Goldberg J."/>
            <person name="Griggs A."/>
            <person name="Gujja S."/>
            <person name="Hansen M."/>
            <person name="Howarth C."/>
            <person name="Imamovic A."/>
            <person name="Ireland A."/>
            <person name="Larimer J."/>
            <person name="McCowan C."/>
            <person name="Murphy C."/>
            <person name="Pearson M."/>
            <person name="Poon T.W."/>
            <person name="Priest M."/>
            <person name="Roberts A."/>
            <person name="Saif S."/>
            <person name="Shea T."/>
            <person name="Sisk P."/>
            <person name="Sykes S."/>
            <person name="Wortman J."/>
            <person name="Nusbaum C."/>
            <person name="Birren B."/>
        </authorList>
    </citation>
    <scope>NUCLEOTIDE SEQUENCE [LARGE SCALE GENOMIC DNA]</scope>
    <source>
        <strain evidence="3">FAR1</strain>
    </source>
</reference>
<dbReference type="Pfam" id="PF03091">
    <property type="entry name" value="CutA1"/>
    <property type="match status" value="1"/>
</dbReference>
<protein>
    <submittedName>
        <fullName evidence="2">Uncharacterized protein</fullName>
    </submittedName>
</protein>
<dbReference type="Proteomes" id="UP000075886">
    <property type="component" value="Unassembled WGS sequence"/>
</dbReference>
<dbReference type="InterPro" id="IPR015867">
    <property type="entry name" value="N-reg_PII/ATP_PRibTrfase_C"/>
</dbReference>
<comment type="similarity">
    <text evidence="1">Belongs to the CutA family.</text>
</comment>
<dbReference type="EMBL" id="AXCN02001450">
    <property type="status" value="NOT_ANNOTATED_CDS"/>
    <property type="molecule type" value="Genomic_DNA"/>
</dbReference>
<sequence length="119" mass="13224">MSTIPSDYSVAFVTAPDSKVAKDLAHRLVEQRLVACVNIVPSVTSIYAWEGEVKEDAEVLMMVKTRTDRMPEVTRFVRENHPYSVAEVISLPIADGNALYLEWMGKSVPEAASTKRPSQ</sequence>
<name>A0A182Q1F3_9DIPT</name>
<dbReference type="PANTHER" id="PTHR23419">
    <property type="entry name" value="DIVALENT CATION TOLERANCE CUTA-RELATED"/>
    <property type="match status" value="1"/>
</dbReference>
<evidence type="ECO:0000313" key="3">
    <source>
        <dbReference type="Proteomes" id="UP000075886"/>
    </source>
</evidence>
<evidence type="ECO:0000313" key="2">
    <source>
        <dbReference type="EnsemblMetazoa" id="AFAF001189-PA"/>
    </source>
</evidence>